<comment type="caution">
    <text evidence="1">The sequence shown here is derived from an EMBL/GenBank/DDBJ whole genome shotgun (WGS) entry which is preliminary data.</text>
</comment>
<sequence>MEKDTISSKNPEKNLQFTFDRPVTRQIIADETGMSYATIRRHLSSMDFVPRGGLICPENYKRILVELGYISV</sequence>
<dbReference type="EMBL" id="JAHVHU010000006">
    <property type="protein sequence ID" value="MBY5957793.1"/>
    <property type="molecule type" value="Genomic_DNA"/>
</dbReference>
<organism evidence="1 2">
    <name type="scientific">Membranihabitans marinus</name>
    <dbReference type="NCBI Taxonomy" id="1227546"/>
    <lineage>
        <taxon>Bacteria</taxon>
        <taxon>Pseudomonadati</taxon>
        <taxon>Bacteroidota</taxon>
        <taxon>Saprospiria</taxon>
        <taxon>Saprospirales</taxon>
        <taxon>Saprospiraceae</taxon>
        <taxon>Membranihabitans</taxon>
    </lineage>
</organism>
<reference evidence="1" key="1">
    <citation type="submission" date="2021-06" db="EMBL/GenBank/DDBJ databases">
        <title>44 bacteria genomes isolated from Dapeng, Shenzhen.</title>
        <authorList>
            <person name="Zheng W."/>
            <person name="Yu S."/>
            <person name="Huang Y."/>
        </authorList>
    </citation>
    <scope>NUCLEOTIDE SEQUENCE</scope>
    <source>
        <strain evidence="1">DP5N28-2</strain>
    </source>
</reference>
<proteinExistence type="predicted"/>
<dbReference type="AlphaFoldDB" id="A0A953L9N2"/>
<dbReference type="RefSeq" id="WP_222579315.1">
    <property type="nucleotide sequence ID" value="NZ_JAHVHU010000006.1"/>
</dbReference>
<evidence type="ECO:0000313" key="2">
    <source>
        <dbReference type="Proteomes" id="UP000753961"/>
    </source>
</evidence>
<evidence type="ECO:0000313" key="1">
    <source>
        <dbReference type="EMBL" id="MBY5957793.1"/>
    </source>
</evidence>
<protein>
    <submittedName>
        <fullName evidence="1">Uncharacterized protein</fullName>
    </submittedName>
</protein>
<accession>A0A953L9N2</accession>
<keyword evidence="2" id="KW-1185">Reference proteome</keyword>
<name>A0A953L9N2_9BACT</name>
<dbReference type="Proteomes" id="UP000753961">
    <property type="component" value="Unassembled WGS sequence"/>
</dbReference>
<gene>
    <name evidence="1" type="ORF">KUV50_06610</name>
</gene>